<proteinExistence type="predicted"/>
<evidence type="ECO:0000256" key="1">
    <source>
        <dbReference type="SAM" id="Phobius"/>
    </source>
</evidence>
<dbReference type="AlphaFoldDB" id="A0AA47FFJ0"/>
<keyword evidence="1" id="KW-1133">Transmembrane helix</keyword>
<gene>
    <name evidence="2" type="ORF">OFA60_09725</name>
</gene>
<evidence type="ECO:0000313" key="2">
    <source>
        <dbReference type="EMBL" id="WAL42326.1"/>
    </source>
</evidence>
<dbReference type="RefSeq" id="WP_268397967.1">
    <property type="nucleotide sequence ID" value="NZ_CP113787.1"/>
</dbReference>
<accession>A0AA47FFJ0</accession>
<name>A0AA47FFJ0_ACTNA</name>
<sequence>MSKKRVCALTAVLSTPYFFGIGLVVGRASAVEFPVVRALVFAVTAAVMSAAGVFVLMCDSDPI</sequence>
<dbReference type="Proteomes" id="UP001163127">
    <property type="component" value="Chromosome"/>
</dbReference>
<organism evidence="2 3">
    <name type="scientific">Actinomyces naeslundii</name>
    <dbReference type="NCBI Taxonomy" id="1655"/>
    <lineage>
        <taxon>Bacteria</taxon>
        <taxon>Bacillati</taxon>
        <taxon>Actinomycetota</taxon>
        <taxon>Actinomycetes</taxon>
        <taxon>Actinomycetales</taxon>
        <taxon>Actinomycetaceae</taxon>
        <taxon>Actinomyces</taxon>
    </lineage>
</organism>
<evidence type="ECO:0000313" key="3">
    <source>
        <dbReference type="Proteomes" id="UP001163127"/>
    </source>
</evidence>
<protein>
    <submittedName>
        <fullName evidence="2">Uncharacterized protein</fullName>
    </submittedName>
</protein>
<keyword evidence="1" id="KW-0812">Transmembrane</keyword>
<keyword evidence="1" id="KW-0472">Membrane</keyword>
<dbReference type="EMBL" id="CP113787">
    <property type="protein sequence ID" value="WAL42326.1"/>
    <property type="molecule type" value="Genomic_DNA"/>
</dbReference>
<feature type="transmembrane region" description="Helical" evidence="1">
    <location>
        <begin position="40"/>
        <end position="58"/>
    </location>
</feature>
<reference evidence="2" key="1">
    <citation type="submission" date="2022-11" db="EMBL/GenBank/DDBJ databases">
        <title>Dental biofilm bacteria. Genome sequencing and assembly.</title>
        <authorList>
            <person name="Robertsson C."/>
        </authorList>
    </citation>
    <scope>NUCLEOTIDE SEQUENCE</scope>
    <source>
        <strain evidence="2">CW</strain>
    </source>
</reference>